<accession>A0A1J3IXV3</accession>
<reference evidence="1" key="1">
    <citation type="submission" date="2016-07" db="EMBL/GenBank/DDBJ databases">
        <title>De novo transcriptome assembly of four accessions of the metal hyperaccumulator plant Noccaea caerulescens.</title>
        <authorList>
            <person name="Blande D."/>
            <person name="Halimaa P."/>
            <person name="Tervahauta A.I."/>
            <person name="Aarts M.G."/>
            <person name="Karenlampi S.O."/>
        </authorList>
    </citation>
    <scope>NUCLEOTIDE SEQUENCE</scope>
</reference>
<evidence type="ECO:0000313" key="1">
    <source>
        <dbReference type="EMBL" id="JAU85070.1"/>
    </source>
</evidence>
<sequence>MTQLESDLEPARFCQTPMWELTVSRRRQVREGEGDLQHFLNLALRMEESDEEDEEDEDDMSVLPSDVSPEVVLLLLRGKLVLALRPLIKTAASSYALAASSAVSNVPSHILRFLYFFSVLIIRYVIEYICRF</sequence>
<protein>
    <submittedName>
        <fullName evidence="1">Uncharacterized protein</fullName>
    </submittedName>
</protein>
<name>A0A1J3IXV3_NOCCA</name>
<dbReference type="EMBL" id="GEVM01020868">
    <property type="protein sequence ID" value="JAU85070.1"/>
    <property type="molecule type" value="Transcribed_RNA"/>
</dbReference>
<proteinExistence type="predicted"/>
<gene>
    <name evidence="1" type="ORF">MP_TR10713_c0_g1_i1_g.32506</name>
</gene>
<organism evidence="1">
    <name type="scientific">Noccaea caerulescens</name>
    <name type="common">Alpine penny-cress</name>
    <name type="synonym">Thlaspi caerulescens</name>
    <dbReference type="NCBI Taxonomy" id="107243"/>
    <lineage>
        <taxon>Eukaryota</taxon>
        <taxon>Viridiplantae</taxon>
        <taxon>Streptophyta</taxon>
        <taxon>Embryophyta</taxon>
        <taxon>Tracheophyta</taxon>
        <taxon>Spermatophyta</taxon>
        <taxon>Magnoliopsida</taxon>
        <taxon>eudicotyledons</taxon>
        <taxon>Gunneridae</taxon>
        <taxon>Pentapetalae</taxon>
        <taxon>rosids</taxon>
        <taxon>malvids</taxon>
        <taxon>Brassicales</taxon>
        <taxon>Brassicaceae</taxon>
        <taxon>Coluteocarpeae</taxon>
        <taxon>Noccaea</taxon>
    </lineage>
</organism>
<dbReference type="AlphaFoldDB" id="A0A1J3IXV3"/>